<dbReference type="Pfam" id="PF11185">
    <property type="entry name" value="DUF2971"/>
    <property type="match status" value="1"/>
</dbReference>
<name>A0A5B0FXZ6_9BURK</name>
<dbReference type="RefSeq" id="WP_149676879.1">
    <property type="nucleotide sequence ID" value="NZ_VTUZ01000100.1"/>
</dbReference>
<reference evidence="1 2" key="1">
    <citation type="submission" date="2019-08" db="EMBL/GenBank/DDBJ databases">
        <title>Paraburkholderia sp. DCY113.</title>
        <authorList>
            <person name="Kang J."/>
        </authorList>
    </citation>
    <scope>NUCLEOTIDE SEQUENCE [LARGE SCALE GENOMIC DNA]</scope>
    <source>
        <strain evidence="1 2">DCY113</strain>
    </source>
</reference>
<keyword evidence="2" id="KW-1185">Reference proteome</keyword>
<dbReference type="InterPro" id="IPR021352">
    <property type="entry name" value="DUF2971"/>
</dbReference>
<dbReference type="EMBL" id="VTUZ01000100">
    <property type="protein sequence ID" value="KAA0996167.1"/>
    <property type="molecule type" value="Genomic_DNA"/>
</dbReference>
<dbReference type="Proteomes" id="UP000325273">
    <property type="component" value="Unassembled WGS sequence"/>
</dbReference>
<evidence type="ECO:0000313" key="1">
    <source>
        <dbReference type="EMBL" id="KAA0996167.1"/>
    </source>
</evidence>
<comment type="caution">
    <text evidence="1">The sequence shown here is derived from an EMBL/GenBank/DDBJ whole genome shotgun (WGS) entry which is preliminary data.</text>
</comment>
<protein>
    <submittedName>
        <fullName evidence="1">DUF2971 domain-containing protein</fullName>
    </submittedName>
</protein>
<organism evidence="1 2">
    <name type="scientific">Paraburkholderia panacisoli</name>
    <dbReference type="NCBI Taxonomy" id="2603818"/>
    <lineage>
        <taxon>Bacteria</taxon>
        <taxon>Pseudomonadati</taxon>
        <taxon>Pseudomonadota</taxon>
        <taxon>Betaproteobacteria</taxon>
        <taxon>Burkholderiales</taxon>
        <taxon>Burkholderiaceae</taxon>
        <taxon>Paraburkholderia</taxon>
    </lineage>
</organism>
<gene>
    <name evidence="1" type="ORF">FVF58_50260</name>
</gene>
<sequence length="323" mass="37189">MNTALPAIDALRAQLYARTVKGKHFPDVKPLISHYCSTATLEAILRYEQIWFSNPLLMNDLEELRFGMLTGRERFRSHEGLRNVFSSRQLYDAFRNQLEHCFDGFAREGAFDVYIACFAEHQPDDRDGLLSMWRGYGANGNGACIVFDTSKLNEVQESPLIIGKVEYADRDTRIRWVDGIPDTFCELFAQGQWKDDDLKFAAWVLFERLLVFSLYTKHQGFHEEQEWRLTYMKHRDSHDLLSDMLDYHIGPRGIEPKLKFKIKPLAGATDSSTFIDSLVHNIILGPTASADIHRLSVERMLKNIGRQALISRVVSSTIPFRSH</sequence>
<accession>A0A5B0FXZ6</accession>
<proteinExistence type="predicted"/>
<dbReference type="AlphaFoldDB" id="A0A5B0FXZ6"/>
<evidence type="ECO:0000313" key="2">
    <source>
        <dbReference type="Proteomes" id="UP000325273"/>
    </source>
</evidence>